<feature type="signal peptide" evidence="2">
    <location>
        <begin position="1"/>
        <end position="18"/>
    </location>
</feature>
<evidence type="ECO:0000313" key="4">
    <source>
        <dbReference type="EMBL" id="CAG5077868.1"/>
    </source>
</evidence>
<dbReference type="InterPro" id="IPR009017">
    <property type="entry name" value="GFP"/>
</dbReference>
<accession>A0ABN7RIX2</accession>
<comment type="caution">
    <text evidence="1">Lacks conserved residue(s) required for the propagation of feature annotation.</text>
</comment>
<dbReference type="Proteomes" id="UP001158576">
    <property type="component" value="Chromosome PAR"/>
</dbReference>
<keyword evidence="1" id="KW-0245">EGF-like domain</keyword>
<proteinExistence type="predicted"/>
<evidence type="ECO:0000256" key="1">
    <source>
        <dbReference type="PROSITE-ProRule" id="PRU00076"/>
    </source>
</evidence>
<sequence>MKLATLFVPFIAAQSGEGSGSSPCDAMSCHENATCHELHTGEAKCRCDYKYYGNGEWCKFVEKNTPGRILQRTYIKLDDMIDRHIVNVPVPGWRRRIQKEFNFVSIVVPGLIRKYEERDCPAQEDDEARLAAFVEELEELDVQQTRFDNPCIGQWRLFNKISTWAQMYNSDCDGSSNRDLNRVLRNLSKSRKRIRDRFSCPLE</sequence>
<keyword evidence="2" id="KW-0732">Signal</keyword>
<name>A0ABN7RIX2_OIKDI</name>
<reference evidence="4 5" key="1">
    <citation type="submission" date="2021-04" db="EMBL/GenBank/DDBJ databases">
        <authorList>
            <person name="Bliznina A."/>
        </authorList>
    </citation>
    <scope>NUCLEOTIDE SEQUENCE [LARGE SCALE GENOMIC DNA]</scope>
</reference>
<feature type="domain" description="EGF-like" evidence="3">
    <location>
        <begin position="20"/>
        <end position="59"/>
    </location>
</feature>
<evidence type="ECO:0000259" key="3">
    <source>
        <dbReference type="PROSITE" id="PS50026"/>
    </source>
</evidence>
<keyword evidence="5" id="KW-1185">Reference proteome</keyword>
<gene>
    <name evidence="4" type="ORF">OKIOD_LOCUS390</name>
</gene>
<dbReference type="Gene3D" id="2.40.155.10">
    <property type="entry name" value="Green fluorescent protein"/>
    <property type="match status" value="1"/>
</dbReference>
<evidence type="ECO:0000313" key="5">
    <source>
        <dbReference type="Proteomes" id="UP001158576"/>
    </source>
</evidence>
<organism evidence="4 5">
    <name type="scientific">Oikopleura dioica</name>
    <name type="common">Tunicate</name>
    <dbReference type="NCBI Taxonomy" id="34765"/>
    <lineage>
        <taxon>Eukaryota</taxon>
        <taxon>Metazoa</taxon>
        <taxon>Chordata</taxon>
        <taxon>Tunicata</taxon>
        <taxon>Appendicularia</taxon>
        <taxon>Copelata</taxon>
        <taxon>Oikopleuridae</taxon>
        <taxon>Oikopleura</taxon>
    </lineage>
</organism>
<dbReference type="InterPro" id="IPR000742">
    <property type="entry name" value="EGF"/>
</dbReference>
<feature type="chain" id="PRO_5045668819" evidence="2">
    <location>
        <begin position="19"/>
        <end position="203"/>
    </location>
</feature>
<evidence type="ECO:0000256" key="2">
    <source>
        <dbReference type="SAM" id="SignalP"/>
    </source>
</evidence>
<protein>
    <submittedName>
        <fullName evidence="4">Oidioi.mRNA.OKI2018_I69.PAR.g8832.t1.cds</fullName>
    </submittedName>
</protein>
<dbReference type="EMBL" id="OU015568">
    <property type="protein sequence ID" value="CAG5077868.1"/>
    <property type="molecule type" value="Genomic_DNA"/>
</dbReference>
<dbReference type="PROSITE" id="PS50026">
    <property type="entry name" value="EGF_3"/>
    <property type="match status" value="1"/>
</dbReference>